<comment type="caution">
    <text evidence="2">The sequence shown here is derived from an EMBL/GenBank/DDBJ whole genome shotgun (WGS) entry which is preliminary data.</text>
</comment>
<dbReference type="Pfam" id="PF01381">
    <property type="entry name" value="HTH_3"/>
    <property type="match status" value="1"/>
</dbReference>
<evidence type="ECO:0000259" key="1">
    <source>
        <dbReference type="PROSITE" id="PS50943"/>
    </source>
</evidence>
<protein>
    <submittedName>
        <fullName evidence="2">XRE family transcriptional regulator</fullName>
    </submittedName>
</protein>
<sequence>MNVNIIRRANSPSCYIGLILKRQRKKLGLSGSEVAKLLHISQQQVSRYERGLTSFNVNVLLRFFSVLNMNEREIITIFDELITCYMKRNIQIRNTI</sequence>
<reference evidence="2" key="1">
    <citation type="submission" date="2019-02" db="EMBL/GenBank/DDBJ databases">
        <title>Genomic characterization of isolates from hospital effluents in KZN, South Africa.</title>
        <authorList>
            <person name="Ntshobeni N."/>
            <person name="Allam M."/>
            <person name="Ismail A."/>
            <person name="Amoako D."/>
            <person name="Essack S."/>
            <person name="Chenia H."/>
        </authorList>
    </citation>
    <scope>NUCLEOTIDE SEQUENCE</scope>
    <source>
        <strain evidence="2">AFE97_S1</strain>
    </source>
</reference>
<dbReference type="InterPro" id="IPR010982">
    <property type="entry name" value="Lambda_DNA-bd_dom_sf"/>
</dbReference>
<dbReference type="SUPFAM" id="SSF47413">
    <property type="entry name" value="lambda repressor-like DNA-binding domains"/>
    <property type="match status" value="1"/>
</dbReference>
<accession>A0AAP2JW64</accession>
<dbReference type="Gene3D" id="1.10.260.40">
    <property type="entry name" value="lambda repressor-like DNA-binding domains"/>
    <property type="match status" value="1"/>
</dbReference>
<organism evidence="2 3">
    <name type="scientific">Providencia rettgeri</name>
    <dbReference type="NCBI Taxonomy" id="587"/>
    <lineage>
        <taxon>Bacteria</taxon>
        <taxon>Pseudomonadati</taxon>
        <taxon>Pseudomonadota</taxon>
        <taxon>Gammaproteobacteria</taxon>
        <taxon>Enterobacterales</taxon>
        <taxon>Morganellaceae</taxon>
        <taxon>Providencia</taxon>
    </lineage>
</organism>
<dbReference type="AlphaFoldDB" id="A0AAP2JW64"/>
<dbReference type="Proteomes" id="UP000824410">
    <property type="component" value="Unassembled WGS sequence"/>
</dbReference>
<name>A0AAP2JW64_PRORE</name>
<dbReference type="RefSeq" id="WP_129466829.1">
    <property type="nucleotide sequence ID" value="NZ_ABFDCF020000023.1"/>
</dbReference>
<evidence type="ECO:0000313" key="2">
    <source>
        <dbReference type="EMBL" id="MBX6979725.1"/>
    </source>
</evidence>
<dbReference type="PROSITE" id="PS50943">
    <property type="entry name" value="HTH_CROC1"/>
    <property type="match status" value="1"/>
</dbReference>
<evidence type="ECO:0000313" key="3">
    <source>
        <dbReference type="Proteomes" id="UP000824410"/>
    </source>
</evidence>
<dbReference type="InterPro" id="IPR001387">
    <property type="entry name" value="Cro/C1-type_HTH"/>
</dbReference>
<gene>
    <name evidence="2" type="ORF">EX242_05555</name>
</gene>
<dbReference type="CDD" id="cd00093">
    <property type="entry name" value="HTH_XRE"/>
    <property type="match status" value="1"/>
</dbReference>
<proteinExistence type="predicted"/>
<feature type="domain" description="HTH cro/C1-type" evidence="1">
    <location>
        <begin position="20"/>
        <end position="74"/>
    </location>
</feature>
<dbReference type="EMBL" id="SHDO01000006">
    <property type="protein sequence ID" value="MBX6979725.1"/>
    <property type="molecule type" value="Genomic_DNA"/>
</dbReference>
<dbReference type="GO" id="GO:0003677">
    <property type="term" value="F:DNA binding"/>
    <property type="evidence" value="ECO:0007669"/>
    <property type="project" value="InterPro"/>
</dbReference>
<dbReference type="SMART" id="SM00530">
    <property type="entry name" value="HTH_XRE"/>
    <property type="match status" value="1"/>
</dbReference>